<keyword evidence="6" id="KW-1015">Disulfide bond</keyword>
<dbReference type="SUPFAM" id="SSF50494">
    <property type="entry name" value="Trypsin-like serine proteases"/>
    <property type="match status" value="1"/>
</dbReference>
<feature type="signal peptide" evidence="8">
    <location>
        <begin position="1"/>
        <end position="24"/>
    </location>
</feature>
<keyword evidence="4 7" id="KW-0378">Hydrolase</keyword>
<dbReference type="PROSITE" id="PS00135">
    <property type="entry name" value="TRYPSIN_SER"/>
    <property type="match status" value="1"/>
</dbReference>
<dbReference type="InterPro" id="IPR001314">
    <property type="entry name" value="Peptidase_S1A"/>
</dbReference>
<keyword evidence="2" id="KW-0964">Secreted</keyword>
<evidence type="ECO:0000256" key="7">
    <source>
        <dbReference type="RuleBase" id="RU363034"/>
    </source>
</evidence>
<dbReference type="Proteomes" id="UP001642540">
    <property type="component" value="Unassembled WGS sequence"/>
</dbReference>
<feature type="chain" id="PRO_5046338591" description="Peptidase S1 domain-containing protein" evidence="8">
    <location>
        <begin position="25"/>
        <end position="258"/>
    </location>
</feature>
<dbReference type="PROSITE" id="PS50240">
    <property type="entry name" value="TRYPSIN_DOM"/>
    <property type="match status" value="1"/>
</dbReference>
<evidence type="ECO:0000256" key="6">
    <source>
        <dbReference type="ARBA" id="ARBA00023157"/>
    </source>
</evidence>
<evidence type="ECO:0000256" key="3">
    <source>
        <dbReference type="ARBA" id="ARBA00022670"/>
    </source>
</evidence>
<dbReference type="Gene3D" id="2.40.10.10">
    <property type="entry name" value="Trypsin-like serine proteases"/>
    <property type="match status" value="2"/>
</dbReference>
<sequence>MMMKSFTIGLLCLLALSYINSSQALPRRDSTLIVGGVEATKGEFPWMIDIRRGSSHTCGASLVNANWVVTAAHCTQGAIADYSLVAGDHDNTLDEGTEQRRTVIRIVNHPSYTPGSHENDISLMKVSEPFVLNSRVRAVPLPAAGFAPTTTLTAAGWGRTTEGGVSSRLLLKVAVPYVTDSACRSAYGATRIADHMICAGQDGKDACQGDSGGPLMCSGGNQLCGIVSWGTGCARPQYPGVYTETSYFTSWINTIITT</sequence>
<dbReference type="PANTHER" id="PTHR24264">
    <property type="entry name" value="TRYPSIN-RELATED"/>
    <property type="match status" value="1"/>
</dbReference>
<evidence type="ECO:0000313" key="10">
    <source>
        <dbReference type="EMBL" id="CAL8117980.1"/>
    </source>
</evidence>
<evidence type="ECO:0000256" key="4">
    <source>
        <dbReference type="ARBA" id="ARBA00022801"/>
    </source>
</evidence>
<dbReference type="Pfam" id="PF00089">
    <property type="entry name" value="Trypsin"/>
    <property type="match status" value="1"/>
</dbReference>
<accession>A0ABP1R265</accession>
<keyword evidence="8" id="KW-0732">Signal</keyword>
<dbReference type="InterPro" id="IPR050127">
    <property type="entry name" value="Serine_Proteases_S1"/>
</dbReference>
<dbReference type="InterPro" id="IPR001254">
    <property type="entry name" value="Trypsin_dom"/>
</dbReference>
<reference evidence="10 11" key="1">
    <citation type="submission" date="2024-08" db="EMBL/GenBank/DDBJ databases">
        <authorList>
            <person name="Cucini C."/>
            <person name="Frati F."/>
        </authorList>
    </citation>
    <scope>NUCLEOTIDE SEQUENCE [LARGE SCALE GENOMIC DNA]</scope>
</reference>
<gene>
    <name evidence="10" type="ORF">ODALV1_LOCUS17927</name>
</gene>
<dbReference type="PROSITE" id="PS00134">
    <property type="entry name" value="TRYPSIN_HIS"/>
    <property type="match status" value="1"/>
</dbReference>
<proteinExistence type="predicted"/>
<dbReference type="InterPro" id="IPR018114">
    <property type="entry name" value="TRYPSIN_HIS"/>
</dbReference>
<feature type="domain" description="Peptidase S1" evidence="9">
    <location>
        <begin position="33"/>
        <end position="257"/>
    </location>
</feature>
<dbReference type="InterPro" id="IPR033116">
    <property type="entry name" value="TRYPSIN_SER"/>
</dbReference>
<name>A0ABP1R265_9HEXA</name>
<comment type="caution">
    <text evidence="10">The sequence shown here is derived from an EMBL/GenBank/DDBJ whole genome shotgun (WGS) entry which is preliminary data.</text>
</comment>
<dbReference type="CDD" id="cd00190">
    <property type="entry name" value="Tryp_SPc"/>
    <property type="match status" value="1"/>
</dbReference>
<protein>
    <recommendedName>
        <fullName evidence="9">Peptidase S1 domain-containing protein</fullName>
    </recommendedName>
</protein>
<evidence type="ECO:0000259" key="9">
    <source>
        <dbReference type="PROSITE" id="PS50240"/>
    </source>
</evidence>
<evidence type="ECO:0000313" key="11">
    <source>
        <dbReference type="Proteomes" id="UP001642540"/>
    </source>
</evidence>
<dbReference type="InterPro" id="IPR009003">
    <property type="entry name" value="Peptidase_S1_PA"/>
</dbReference>
<dbReference type="EMBL" id="CAXLJM020000057">
    <property type="protein sequence ID" value="CAL8117980.1"/>
    <property type="molecule type" value="Genomic_DNA"/>
</dbReference>
<comment type="subcellular location">
    <subcellularLocation>
        <location evidence="1">Secreted</location>
    </subcellularLocation>
</comment>
<dbReference type="InterPro" id="IPR043504">
    <property type="entry name" value="Peptidase_S1_PA_chymotrypsin"/>
</dbReference>
<organism evidence="10 11">
    <name type="scientific">Orchesella dallaii</name>
    <dbReference type="NCBI Taxonomy" id="48710"/>
    <lineage>
        <taxon>Eukaryota</taxon>
        <taxon>Metazoa</taxon>
        <taxon>Ecdysozoa</taxon>
        <taxon>Arthropoda</taxon>
        <taxon>Hexapoda</taxon>
        <taxon>Collembola</taxon>
        <taxon>Entomobryomorpha</taxon>
        <taxon>Entomobryoidea</taxon>
        <taxon>Orchesellidae</taxon>
        <taxon>Orchesellinae</taxon>
        <taxon>Orchesella</taxon>
    </lineage>
</organism>
<dbReference type="PANTHER" id="PTHR24264:SF65">
    <property type="entry name" value="SRCR DOMAIN-CONTAINING PROTEIN"/>
    <property type="match status" value="1"/>
</dbReference>
<keyword evidence="5 7" id="KW-0720">Serine protease</keyword>
<evidence type="ECO:0000256" key="2">
    <source>
        <dbReference type="ARBA" id="ARBA00022525"/>
    </source>
</evidence>
<dbReference type="SMART" id="SM00020">
    <property type="entry name" value="Tryp_SPc"/>
    <property type="match status" value="1"/>
</dbReference>
<evidence type="ECO:0000256" key="8">
    <source>
        <dbReference type="SAM" id="SignalP"/>
    </source>
</evidence>
<keyword evidence="3 7" id="KW-0645">Protease</keyword>
<evidence type="ECO:0000256" key="5">
    <source>
        <dbReference type="ARBA" id="ARBA00022825"/>
    </source>
</evidence>
<evidence type="ECO:0000256" key="1">
    <source>
        <dbReference type="ARBA" id="ARBA00004613"/>
    </source>
</evidence>
<dbReference type="PRINTS" id="PR00722">
    <property type="entry name" value="CHYMOTRYPSIN"/>
</dbReference>
<keyword evidence="11" id="KW-1185">Reference proteome</keyword>